<gene>
    <name evidence="1" type="ORF">CBR_g4652</name>
</gene>
<evidence type="ECO:0000313" key="1">
    <source>
        <dbReference type="EMBL" id="GBG69823.1"/>
    </source>
</evidence>
<reference evidence="1 2" key="1">
    <citation type="journal article" date="2018" name="Cell">
        <title>The Chara Genome: Secondary Complexity and Implications for Plant Terrestrialization.</title>
        <authorList>
            <person name="Nishiyama T."/>
            <person name="Sakayama H."/>
            <person name="Vries J.D."/>
            <person name="Buschmann H."/>
            <person name="Saint-Marcoux D."/>
            <person name="Ullrich K.K."/>
            <person name="Haas F.B."/>
            <person name="Vanderstraeten L."/>
            <person name="Becker D."/>
            <person name="Lang D."/>
            <person name="Vosolsobe S."/>
            <person name="Rombauts S."/>
            <person name="Wilhelmsson P.K.I."/>
            <person name="Janitza P."/>
            <person name="Kern R."/>
            <person name="Heyl A."/>
            <person name="Rumpler F."/>
            <person name="Villalobos L.I.A.C."/>
            <person name="Clay J.M."/>
            <person name="Skokan R."/>
            <person name="Toyoda A."/>
            <person name="Suzuki Y."/>
            <person name="Kagoshima H."/>
            <person name="Schijlen E."/>
            <person name="Tajeshwar N."/>
            <person name="Catarino B."/>
            <person name="Hetherington A.J."/>
            <person name="Saltykova A."/>
            <person name="Bonnot C."/>
            <person name="Breuninger H."/>
            <person name="Symeonidi A."/>
            <person name="Radhakrishnan G.V."/>
            <person name="Van Nieuwerburgh F."/>
            <person name="Deforce D."/>
            <person name="Chang C."/>
            <person name="Karol K.G."/>
            <person name="Hedrich R."/>
            <person name="Ulvskov P."/>
            <person name="Glockner G."/>
            <person name="Delwiche C.F."/>
            <person name="Petrasek J."/>
            <person name="Van de Peer Y."/>
            <person name="Friml J."/>
            <person name="Beilby M."/>
            <person name="Dolan L."/>
            <person name="Kohara Y."/>
            <person name="Sugano S."/>
            <person name="Fujiyama A."/>
            <person name="Delaux P.-M."/>
            <person name="Quint M."/>
            <person name="TheiBen G."/>
            <person name="Hagemann M."/>
            <person name="Harholt J."/>
            <person name="Dunand C."/>
            <person name="Zachgo S."/>
            <person name="Langdale J."/>
            <person name="Maumus F."/>
            <person name="Straeten D.V.D."/>
            <person name="Gould S.B."/>
            <person name="Rensing S.A."/>
        </authorList>
    </citation>
    <scope>NUCLEOTIDE SEQUENCE [LARGE SCALE GENOMIC DNA]</scope>
    <source>
        <strain evidence="1 2">S276</strain>
    </source>
</reference>
<keyword evidence="2" id="KW-1185">Reference proteome</keyword>
<name>A0A388KIN1_CHABU</name>
<proteinExistence type="predicted"/>
<dbReference type="Proteomes" id="UP000265515">
    <property type="component" value="Unassembled WGS sequence"/>
</dbReference>
<dbReference type="Gramene" id="GBG69823">
    <property type="protein sequence ID" value="GBG69823"/>
    <property type="gene ID" value="CBR_g4652"/>
</dbReference>
<sequence length="214" mass="23967">MHVAMWVSRCSHVQPWSSRVLEADMMTVTEFQSRFCFGLKLTELTVNTTDARGKASLASSSSGVLNGKRQKGNLVHKLIEVSGVSLYWDPNDEEVGDLGNNQMEAAQDEEEEEAEEERVGESLYRDQMGDLVADDRYNTSKSCSTSGDASPRWWGGVERKHDFAGSRRQKCMYILKPVKATAKLTVSAKCSVWEDLFVRLCLGITNRLTTCQEV</sequence>
<protein>
    <submittedName>
        <fullName evidence="1">Uncharacterized protein</fullName>
    </submittedName>
</protein>
<organism evidence="1 2">
    <name type="scientific">Chara braunii</name>
    <name type="common">Braun's stonewort</name>
    <dbReference type="NCBI Taxonomy" id="69332"/>
    <lineage>
        <taxon>Eukaryota</taxon>
        <taxon>Viridiplantae</taxon>
        <taxon>Streptophyta</taxon>
        <taxon>Charophyceae</taxon>
        <taxon>Charales</taxon>
        <taxon>Characeae</taxon>
        <taxon>Chara</taxon>
    </lineage>
</organism>
<comment type="caution">
    <text evidence="1">The sequence shown here is derived from an EMBL/GenBank/DDBJ whole genome shotgun (WGS) entry which is preliminary data.</text>
</comment>
<dbReference type="AlphaFoldDB" id="A0A388KIN1"/>
<evidence type="ECO:0000313" key="2">
    <source>
        <dbReference type="Proteomes" id="UP000265515"/>
    </source>
</evidence>
<accession>A0A388KIN1</accession>
<dbReference type="EMBL" id="BFEA01000120">
    <property type="protein sequence ID" value="GBG69823.1"/>
    <property type="molecule type" value="Genomic_DNA"/>
</dbReference>